<keyword evidence="4" id="KW-1185">Reference proteome</keyword>
<accession>A0ABT0C9P5</accession>
<dbReference type="Proteomes" id="UP000830835">
    <property type="component" value="Unassembled WGS sequence"/>
</dbReference>
<dbReference type="InterPro" id="IPR011059">
    <property type="entry name" value="Metal-dep_hydrolase_composite"/>
</dbReference>
<dbReference type="InterPro" id="IPR050287">
    <property type="entry name" value="MTA/SAH_deaminase"/>
</dbReference>
<evidence type="ECO:0000313" key="3">
    <source>
        <dbReference type="EMBL" id="MCJ2542510.1"/>
    </source>
</evidence>
<dbReference type="RefSeq" id="WP_244349786.1">
    <property type="nucleotide sequence ID" value="NZ_JAFIRA010000011.1"/>
</dbReference>
<name>A0ABT0C9P5_THEVL</name>
<keyword evidence="1" id="KW-0378">Hydrolase</keyword>
<dbReference type="PANTHER" id="PTHR43794">
    <property type="entry name" value="AMINOHYDROLASE SSNA-RELATED"/>
    <property type="match status" value="1"/>
</dbReference>
<dbReference type="Gene3D" id="3.20.20.140">
    <property type="entry name" value="Metal-dependent hydrolases"/>
    <property type="match status" value="1"/>
</dbReference>
<evidence type="ECO:0000256" key="1">
    <source>
        <dbReference type="ARBA" id="ARBA00022801"/>
    </source>
</evidence>
<protein>
    <submittedName>
        <fullName evidence="3">Amidohydrolase</fullName>
    </submittedName>
</protein>
<gene>
    <name evidence="3" type="ORF">JX360_06245</name>
</gene>
<reference evidence="3" key="1">
    <citation type="submission" date="2021-02" db="EMBL/GenBank/DDBJ databases">
        <title>The CRISPR/cas machinery reduction and long-range gene transfer in the hot spring cyanobacterium Synechococcus.</title>
        <authorList>
            <person name="Dvorak P."/>
            <person name="Jahodarova E."/>
            <person name="Hasler P."/>
            <person name="Poulickova A."/>
        </authorList>
    </citation>
    <scope>NUCLEOTIDE SEQUENCE</scope>
    <source>
        <strain evidence="3">Rupite</strain>
    </source>
</reference>
<dbReference type="SUPFAM" id="SSF51338">
    <property type="entry name" value="Composite domain of metallo-dependent hydrolases"/>
    <property type="match status" value="1"/>
</dbReference>
<dbReference type="Gene3D" id="2.30.40.10">
    <property type="entry name" value="Urease, subunit C, domain 1"/>
    <property type="match status" value="1"/>
</dbReference>
<dbReference type="CDD" id="cd01298">
    <property type="entry name" value="ATZ_TRZ_like"/>
    <property type="match status" value="1"/>
</dbReference>
<dbReference type="Pfam" id="PF01979">
    <property type="entry name" value="Amidohydro_1"/>
    <property type="match status" value="1"/>
</dbReference>
<proteinExistence type="predicted"/>
<dbReference type="InterPro" id="IPR032466">
    <property type="entry name" value="Metal_Hydrolase"/>
</dbReference>
<dbReference type="EMBL" id="JAFIRA010000011">
    <property type="protein sequence ID" value="MCJ2542510.1"/>
    <property type="molecule type" value="Genomic_DNA"/>
</dbReference>
<comment type="caution">
    <text evidence="3">The sequence shown here is derived from an EMBL/GenBank/DDBJ whole genome shotgun (WGS) entry which is preliminary data.</text>
</comment>
<evidence type="ECO:0000259" key="2">
    <source>
        <dbReference type="Pfam" id="PF01979"/>
    </source>
</evidence>
<dbReference type="SUPFAM" id="SSF51556">
    <property type="entry name" value="Metallo-dependent hydrolases"/>
    <property type="match status" value="1"/>
</dbReference>
<organism evidence="3 4">
    <name type="scientific">Thermostichus vulcanus str. 'Rupite'</name>
    <dbReference type="NCBI Taxonomy" id="2813851"/>
    <lineage>
        <taxon>Bacteria</taxon>
        <taxon>Bacillati</taxon>
        <taxon>Cyanobacteriota</taxon>
        <taxon>Cyanophyceae</taxon>
        <taxon>Thermostichales</taxon>
        <taxon>Thermostichaceae</taxon>
        <taxon>Thermostichus</taxon>
    </lineage>
</organism>
<dbReference type="InterPro" id="IPR006680">
    <property type="entry name" value="Amidohydro-rel"/>
</dbReference>
<sequence>MALNRDGMERKTVDLLLRDCAAIPMDQLGRVLERVDIAIDGDRIVALGQDLPYVGRQTLDGRDHVALPGLVNAHMHECLTRGLCEDRELSRWLTEICFPLDAAYTPADITAAAGMNQLEMIRSGTTTFIDIYRHPAAAAAVTEQSGLRGIFSPQVIDEPTGVGEALADTENLIQAWHGRGSGRIHIWVGLHAPYSCHPESFTQGSELAQKYGVGLHTHLAETRWEVETLQARYGMTPVQCLERWGCLTSRTLAAHCVQVQPEEIDLLQAKGVRIAHNPSSNLKLASGIAPVLQWLRQGIPVGLGTDSILSNNNLDLFEEMRLAVFLQRLTSGDGAALPAEQALWMATRGSAACLGLEQEIGSLEVGKKADVILLDLRAPHLWPRLQGSLNNLIAQVVYAAHGSDVSTTICDGKILMHNRQVLTLPEEELRHQVGSQATDLCRRAGL</sequence>
<evidence type="ECO:0000313" key="4">
    <source>
        <dbReference type="Proteomes" id="UP000830835"/>
    </source>
</evidence>
<dbReference type="PANTHER" id="PTHR43794:SF11">
    <property type="entry name" value="AMIDOHYDROLASE-RELATED DOMAIN-CONTAINING PROTEIN"/>
    <property type="match status" value="1"/>
</dbReference>
<feature type="domain" description="Amidohydrolase-related" evidence="2">
    <location>
        <begin position="66"/>
        <end position="415"/>
    </location>
</feature>